<dbReference type="Pfam" id="PF04434">
    <property type="entry name" value="SWIM"/>
    <property type="match status" value="1"/>
</dbReference>
<reference evidence="6" key="1">
    <citation type="journal article" date="2007" name="PLoS ONE">
        <title>The first genome sequence of an elite grapevine cultivar (Pinot noir Vitis vinifera L.): coping with a highly heterozygous genome.</title>
        <authorList>
            <person name="Velasco R."/>
            <person name="Zharkikh A."/>
            <person name="Troggio M."/>
            <person name="Cartwright D.A."/>
            <person name="Cestaro A."/>
            <person name="Pruss D."/>
            <person name="Pindo M."/>
            <person name="FitzGerald L.M."/>
            <person name="Vezzulli S."/>
            <person name="Reid J."/>
            <person name="Malacarne G."/>
            <person name="Iliev D."/>
            <person name="Coppola G."/>
            <person name="Wardell B."/>
            <person name="Micheletti D."/>
            <person name="Macalma T."/>
            <person name="Facci M."/>
            <person name="Mitchell J.T."/>
            <person name="Perazzolli M."/>
            <person name="Eldredge G."/>
            <person name="Gatto P."/>
            <person name="Oyzerski R."/>
            <person name="Moretto M."/>
            <person name="Gutin N."/>
            <person name="Stefanini M."/>
            <person name="Chen Y."/>
            <person name="Segala C."/>
            <person name="Davenport C."/>
            <person name="Dematte L."/>
            <person name="Mraz A."/>
            <person name="Battilana J."/>
            <person name="Stormo K."/>
            <person name="Costa F."/>
            <person name="Tao Q."/>
            <person name="Si-Ammour A."/>
            <person name="Harkins T."/>
            <person name="Lackey A."/>
            <person name="Perbost C."/>
            <person name="Taillon B."/>
            <person name="Stella A."/>
            <person name="Solovyev V."/>
            <person name="Fawcett J.A."/>
            <person name="Sterck L."/>
            <person name="Vandepoele K."/>
            <person name="Grando S.M."/>
            <person name="Toppo S."/>
            <person name="Moser C."/>
            <person name="Lanchbury J."/>
            <person name="Bogden R."/>
            <person name="Skolnick M."/>
            <person name="Sgaramella V."/>
            <person name="Bhatnagar S.K."/>
            <person name="Fontana P."/>
            <person name="Gutin A."/>
            <person name="Van de Peer Y."/>
            <person name="Salamini F."/>
            <person name="Viola R."/>
        </authorList>
    </citation>
    <scope>NUCLEOTIDE SEQUENCE</scope>
</reference>
<protein>
    <recommendedName>
        <fullName evidence="5">SWIM-type domain-containing protein</fullName>
    </recommendedName>
</protein>
<name>A5B2R2_VITVI</name>
<feature type="domain" description="SWIM-type" evidence="5">
    <location>
        <begin position="598"/>
        <end position="630"/>
    </location>
</feature>
<keyword evidence="1" id="KW-0479">Metal-binding</keyword>
<keyword evidence="3" id="KW-0862">Zinc</keyword>
<evidence type="ECO:0000259" key="5">
    <source>
        <dbReference type="PROSITE" id="PS50966"/>
    </source>
</evidence>
<dbReference type="PROSITE" id="PS50966">
    <property type="entry name" value="ZF_SWIM"/>
    <property type="match status" value="1"/>
</dbReference>
<evidence type="ECO:0000256" key="3">
    <source>
        <dbReference type="ARBA" id="ARBA00022833"/>
    </source>
</evidence>
<evidence type="ECO:0000256" key="4">
    <source>
        <dbReference type="PROSITE-ProRule" id="PRU00325"/>
    </source>
</evidence>
<dbReference type="InterPro" id="IPR007527">
    <property type="entry name" value="Znf_SWIM"/>
</dbReference>
<dbReference type="SMART" id="SM00575">
    <property type="entry name" value="ZnF_PMZ"/>
    <property type="match status" value="1"/>
</dbReference>
<dbReference type="PANTHER" id="PTHR31973">
    <property type="entry name" value="POLYPROTEIN, PUTATIVE-RELATED"/>
    <property type="match status" value="1"/>
</dbReference>
<evidence type="ECO:0000256" key="1">
    <source>
        <dbReference type="ARBA" id="ARBA00022723"/>
    </source>
</evidence>
<dbReference type="PANTHER" id="PTHR31973:SF195">
    <property type="entry name" value="MUDR FAMILY TRANSPOSASE"/>
    <property type="match status" value="1"/>
</dbReference>
<proteinExistence type="predicted"/>
<dbReference type="InterPro" id="IPR006564">
    <property type="entry name" value="Znf_PMZ"/>
</dbReference>
<dbReference type="AlphaFoldDB" id="A5B2R2"/>
<accession>A5B2R2</accession>
<dbReference type="GO" id="GO:0008270">
    <property type="term" value="F:zinc ion binding"/>
    <property type="evidence" value="ECO:0007669"/>
    <property type="project" value="UniProtKB-KW"/>
</dbReference>
<evidence type="ECO:0000256" key="2">
    <source>
        <dbReference type="ARBA" id="ARBA00022771"/>
    </source>
</evidence>
<organism evidence="6">
    <name type="scientific">Vitis vinifera</name>
    <name type="common">Grape</name>
    <dbReference type="NCBI Taxonomy" id="29760"/>
    <lineage>
        <taxon>Eukaryota</taxon>
        <taxon>Viridiplantae</taxon>
        <taxon>Streptophyta</taxon>
        <taxon>Embryophyta</taxon>
        <taxon>Tracheophyta</taxon>
        <taxon>Spermatophyta</taxon>
        <taxon>Magnoliopsida</taxon>
        <taxon>eudicotyledons</taxon>
        <taxon>Gunneridae</taxon>
        <taxon>Pentapetalae</taxon>
        <taxon>rosids</taxon>
        <taxon>Vitales</taxon>
        <taxon>Vitaceae</taxon>
        <taxon>Viteae</taxon>
        <taxon>Vitis</taxon>
    </lineage>
</organism>
<evidence type="ECO:0000313" key="6">
    <source>
        <dbReference type="EMBL" id="CAN67445.1"/>
    </source>
</evidence>
<dbReference type="EMBL" id="AM444547">
    <property type="protein sequence ID" value="CAN67445.1"/>
    <property type="molecule type" value="Genomic_DNA"/>
</dbReference>
<gene>
    <name evidence="6" type="ORF">VITISV_021261</name>
</gene>
<sequence>MDGYTIVLCYTRGEIIDCEFGVSYNRPPEKGVSINSMITFYELEIKLCHALNINRTYTKLNMVFRYPVPFPNGRGTINYVHLPIRDDGDVSIMFTVVAQFPPPNTIEMYCQTSSIDYHSMLSSFTTPMHIESLGPSQQMVEKNTSSPMYMQSYDNDMEPIVRVDMAGVTESIVMTVGNYVDILPGNDYNNVELFDEDDRNEDIIDMEDNENTENDASLLGGGEHDVPSPIFRELNWDVINSMVDKDLIACTGLWNESDELFKGLRFESKITKYIGPHTCVYPKLLQDHSQLDSTFIAREVQNVVQSDHIISTAALHHIVKDKFGYNVHYKRIWEAKRKTIIKIFGDWDESYQVLPRWMNIVKRTNPGVGPQALPTLLKAIVVRKGAYPSLIVHSPKRSRQTQGELMDATNPPICQQSAPQRHPWGIQAAIRDPSVGWNPPYAHHLYCLRHVVSNFNDKYRNKMLKDLVCRAGSQHQPQKLNTKKWTLAHDGRHRYGWMTTNIDECINGVLKGARMLPITALVRLTFDRCVSYFETHQTEIQSRIANGDLYTSYAINKITKYESRASGHTINIFHRSNEIFEMTTAPHGFHMDKRNNIQIVKLKERTCTCNKWQSFGIPCSHVLAVCARARIDSWQFIDKHYRIDVYGCCYAPQFNSIPHQAYWPKPNFPIVHPNLTLVLVKILNDHSQLRPACQWELWSGAAALANCTECKGEGTLFIDLLE</sequence>
<keyword evidence="2 4" id="KW-0863">Zinc-finger</keyword>